<feature type="binding site" evidence="7">
    <location>
        <position position="131"/>
    </location>
    <ligand>
        <name>Zn(2+)</name>
        <dbReference type="ChEBI" id="CHEBI:29105"/>
    </ligand>
</feature>
<dbReference type="SUPFAM" id="SSF51338">
    <property type="entry name" value="Composite domain of metallo-dependent hydrolases"/>
    <property type="match status" value="1"/>
</dbReference>
<dbReference type="GO" id="GO:0008448">
    <property type="term" value="F:N-acetylglucosamine-6-phosphate deacetylase activity"/>
    <property type="evidence" value="ECO:0007669"/>
    <property type="project" value="InterPro"/>
</dbReference>
<dbReference type="PIRSF" id="PIRSF038994">
    <property type="entry name" value="NagA"/>
    <property type="match status" value="1"/>
</dbReference>
<evidence type="ECO:0000256" key="2">
    <source>
        <dbReference type="ARBA" id="ARBA00022723"/>
    </source>
</evidence>
<dbReference type="AlphaFoldDB" id="A0A316A842"/>
<dbReference type="PANTHER" id="PTHR11113:SF14">
    <property type="entry name" value="N-ACETYLGLUCOSAMINE-6-PHOSPHATE DEACETYLASE"/>
    <property type="match status" value="1"/>
</dbReference>
<reference evidence="9 10" key="1">
    <citation type="submission" date="2018-03" db="EMBL/GenBank/DDBJ databases">
        <title>Genomic Encyclopedia of Archaeal and Bacterial Type Strains, Phase II (KMG-II): from individual species to whole genera.</title>
        <authorList>
            <person name="Goeker M."/>
        </authorList>
    </citation>
    <scope>NUCLEOTIDE SEQUENCE [LARGE SCALE GENOMIC DNA]</scope>
    <source>
        <strain evidence="9 10">DSM 44889</strain>
    </source>
</reference>
<gene>
    <name evidence="9" type="ORF">BXY45_1083</name>
</gene>
<dbReference type="Pfam" id="PF01979">
    <property type="entry name" value="Amidohydro_1"/>
    <property type="match status" value="1"/>
</dbReference>
<comment type="caution">
    <text evidence="9">The sequence shown here is derived from an EMBL/GenBank/DDBJ whole genome shotgun (WGS) entry which is preliminary data.</text>
</comment>
<dbReference type="InterPro" id="IPR032466">
    <property type="entry name" value="Metal_Hydrolase"/>
</dbReference>
<evidence type="ECO:0000313" key="10">
    <source>
        <dbReference type="Proteomes" id="UP000245469"/>
    </source>
</evidence>
<evidence type="ECO:0000256" key="6">
    <source>
        <dbReference type="PIRSR" id="PIRSR038994-1"/>
    </source>
</evidence>
<keyword evidence="10" id="KW-1185">Reference proteome</keyword>
<dbReference type="SUPFAM" id="SSF51556">
    <property type="entry name" value="Metallo-dependent hydrolases"/>
    <property type="match status" value="1"/>
</dbReference>
<evidence type="ECO:0000259" key="8">
    <source>
        <dbReference type="Pfam" id="PF01979"/>
    </source>
</evidence>
<evidence type="ECO:0000256" key="5">
    <source>
        <dbReference type="PIRNR" id="PIRNR038994"/>
    </source>
</evidence>
<feature type="domain" description="Amidohydrolase-related" evidence="8">
    <location>
        <begin position="51"/>
        <end position="381"/>
    </location>
</feature>
<keyword evidence="3 5" id="KW-0378">Hydrolase</keyword>
<keyword evidence="4 5" id="KW-0119">Carbohydrate metabolism</keyword>
<protein>
    <submittedName>
        <fullName evidence="9">N-acetylglucosamine-6-phosphate deacetylase</fullName>
    </submittedName>
</protein>
<dbReference type="InterPro" id="IPR011059">
    <property type="entry name" value="Metal-dep_hydrolase_composite"/>
</dbReference>
<organism evidence="9 10">
    <name type="scientific">Quadrisphaera granulorum</name>
    <dbReference type="NCBI Taxonomy" id="317664"/>
    <lineage>
        <taxon>Bacteria</taxon>
        <taxon>Bacillati</taxon>
        <taxon>Actinomycetota</taxon>
        <taxon>Actinomycetes</taxon>
        <taxon>Kineosporiales</taxon>
        <taxon>Kineosporiaceae</taxon>
        <taxon>Quadrisphaera</taxon>
    </lineage>
</organism>
<dbReference type="Gene3D" id="2.30.40.10">
    <property type="entry name" value="Urease, subunit C, domain 1"/>
    <property type="match status" value="1"/>
</dbReference>
<dbReference type="EMBL" id="QGDQ01000008">
    <property type="protein sequence ID" value="PWJ54096.1"/>
    <property type="molecule type" value="Genomic_DNA"/>
</dbReference>
<dbReference type="GO" id="GO:0046872">
    <property type="term" value="F:metal ion binding"/>
    <property type="evidence" value="ECO:0007669"/>
    <property type="project" value="UniProtKB-KW"/>
</dbReference>
<evidence type="ECO:0000256" key="7">
    <source>
        <dbReference type="PIRSR" id="PIRSR038994-3"/>
    </source>
</evidence>
<keyword evidence="2 7" id="KW-0479">Metal-binding</keyword>
<evidence type="ECO:0000256" key="1">
    <source>
        <dbReference type="ARBA" id="ARBA00010716"/>
    </source>
</evidence>
<sequence>MTTVLLRGQVHTGRRVITDGWVHLADGRVTAVGAGFQPPPPASREVRGHRVVPGFVDVHCHGGGGATFGASGGDPELEVDAARAVARLHRAHGTTTLVASLVSRPVPELVAVASALEPLVRSGELAGIHLEGPWLSPARAGAHAPTLLRRPIPEDVDALLATGVVVMVTLAPELPGGLDTVRQLARAGVLVAVGHTDADAATTRAAVDTGARVATHLFNAMPSVHHRAPGPVVALLGDERVVVELIADGVHLDPLVLTHAARAAGRGRWVLVTDAMAAAGCADGRYELGGAAVSVVGGVARLAPASGEGGDDGDRGDDGGALGAIAGSTLTLDAALRFAVDAGLPFGDVLTAVTSTPAGLLGRADRGHLEPGATGGAVLLDESLEVLSVHL</sequence>
<name>A0A316A842_9ACTN</name>
<comment type="cofactor">
    <cofactor evidence="7">
        <name>a divalent metal cation</name>
        <dbReference type="ChEBI" id="CHEBI:60240"/>
    </cofactor>
    <text evidence="7">Binds 1 divalent metal cation per subunit.</text>
</comment>
<dbReference type="PANTHER" id="PTHR11113">
    <property type="entry name" value="N-ACETYLGLUCOSAMINE-6-PHOSPHATE DEACETYLASE"/>
    <property type="match status" value="1"/>
</dbReference>
<feature type="active site" description="Proton donor/acceptor" evidence="6">
    <location>
        <position position="274"/>
    </location>
</feature>
<comment type="similarity">
    <text evidence="1 5">Belongs to the metallo-dependent hydrolases superfamily. NagA family.</text>
</comment>
<evidence type="ECO:0000256" key="4">
    <source>
        <dbReference type="ARBA" id="ARBA00023277"/>
    </source>
</evidence>
<feature type="binding site" evidence="7">
    <location>
        <position position="216"/>
    </location>
    <ligand>
        <name>Zn(2+)</name>
        <dbReference type="ChEBI" id="CHEBI:29105"/>
    </ligand>
</feature>
<dbReference type="Proteomes" id="UP000245469">
    <property type="component" value="Unassembled WGS sequence"/>
</dbReference>
<dbReference type="InterPro" id="IPR003764">
    <property type="entry name" value="GlcNAc_6-P_deAcase"/>
</dbReference>
<accession>A0A316A842</accession>
<dbReference type="Gene3D" id="3.20.20.140">
    <property type="entry name" value="Metal-dependent hydrolases"/>
    <property type="match status" value="1"/>
</dbReference>
<dbReference type="GO" id="GO:0006046">
    <property type="term" value="P:N-acetylglucosamine catabolic process"/>
    <property type="evidence" value="ECO:0007669"/>
    <property type="project" value="TreeGrafter"/>
</dbReference>
<feature type="binding site" evidence="7">
    <location>
        <position position="195"/>
    </location>
    <ligand>
        <name>Zn(2+)</name>
        <dbReference type="ChEBI" id="CHEBI:29105"/>
    </ligand>
</feature>
<evidence type="ECO:0000313" key="9">
    <source>
        <dbReference type="EMBL" id="PWJ54096.1"/>
    </source>
</evidence>
<dbReference type="OrthoDB" id="9776488at2"/>
<evidence type="ECO:0000256" key="3">
    <source>
        <dbReference type="ARBA" id="ARBA00022801"/>
    </source>
</evidence>
<dbReference type="InterPro" id="IPR006680">
    <property type="entry name" value="Amidohydro-rel"/>
</dbReference>
<proteinExistence type="inferred from homology"/>